<proteinExistence type="predicted"/>
<dbReference type="STRING" id="1617426.TR69_WS6001000265"/>
<name>A0A136M0F8_9BACT</name>
<organism evidence="1 2">
    <name type="scientific">candidate division WS6 bacterium OLB20</name>
    <dbReference type="NCBI Taxonomy" id="1617426"/>
    <lineage>
        <taxon>Bacteria</taxon>
        <taxon>Candidatus Dojkabacteria</taxon>
    </lineage>
</organism>
<gene>
    <name evidence="1" type="ORF">TR69_WS6001000265</name>
</gene>
<dbReference type="AlphaFoldDB" id="A0A136M0F8"/>
<dbReference type="Proteomes" id="UP000070457">
    <property type="component" value="Unassembled WGS sequence"/>
</dbReference>
<protein>
    <submittedName>
        <fullName evidence="1">Uncharacterized protein</fullName>
    </submittedName>
</protein>
<sequence length="137" mass="15768">MEPLYSIRGRYETDAAPLCHRFPTELLHEAKEFIAGKGFRTLLAEETQSFSAQIFDQNLTVSTIHAYWTSNISKRVLAEYAPLHLQKPELISDSYKHLRGTKAIYPELIEFFSDSSARTASCDCRIRYFRFSGESHV</sequence>
<reference evidence="1 2" key="1">
    <citation type="submission" date="2015-02" db="EMBL/GenBank/DDBJ databases">
        <title>Improved understanding of the partial-nitritation anammox process through 23 genomes representing the majority of the microbial community.</title>
        <authorList>
            <person name="Speth D.R."/>
            <person name="In T Zandt M."/>
            <person name="Guerrero Cruz S."/>
            <person name="Jetten M.S."/>
            <person name="Dutilh B.E."/>
        </authorList>
    </citation>
    <scope>NUCLEOTIDE SEQUENCE [LARGE SCALE GENOMIC DNA]</scope>
    <source>
        <strain evidence="1">OLB20</strain>
    </source>
</reference>
<dbReference type="EMBL" id="JYNZ01000002">
    <property type="protein sequence ID" value="KXK27389.1"/>
    <property type="molecule type" value="Genomic_DNA"/>
</dbReference>
<evidence type="ECO:0000313" key="2">
    <source>
        <dbReference type="Proteomes" id="UP000070457"/>
    </source>
</evidence>
<comment type="caution">
    <text evidence="1">The sequence shown here is derived from an EMBL/GenBank/DDBJ whole genome shotgun (WGS) entry which is preliminary data.</text>
</comment>
<accession>A0A136M0F8</accession>
<evidence type="ECO:0000313" key="1">
    <source>
        <dbReference type="EMBL" id="KXK27389.1"/>
    </source>
</evidence>